<evidence type="ECO:0000256" key="7">
    <source>
        <dbReference type="PROSITE-ProRule" id="PRU00023"/>
    </source>
</evidence>
<organism evidence="11 12">
    <name type="scientific">Urochloa decumbens</name>
    <dbReference type="NCBI Taxonomy" id="240449"/>
    <lineage>
        <taxon>Eukaryota</taxon>
        <taxon>Viridiplantae</taxon>
        <taxon>Streptophyta</taxon>
        <taxon>Embryophyta</taxon>
        <taxon>Tracheophyta</taxon>
        <taxon>Spermatophyta</taxon>
        <taxon>Magnoliopsida</taxon>
        <taxon>Liliopsida</taxon>
        <taxon>Poales</taxon>
        <taxon>Poaceae</taxon>
        <taxon>PACMAD clade</taxon>
        <taxon>Panicoideae</taxon>
        <taxon>Panicodae</taxon>
        <taxon>Paniceae</taxon>
        <taxon>Melinidinae</taxon>
        <taxon>Urochloa</taxon>
    </lineage>
</organism>
<evidence type="ECO:0000256" key="1">
    <source>
        <dbReference type="ARBA" id="ARBA00004141"/>
    </source>
</evidence>
<dbReference type="Gene3D" id="1.25.40.20">
    <property type="entry name" value="Ankyrin repeat-containing domain"/>
    <property type="match status" value="3"/>
</dbReference>
<sequence length="629" mass="67883">MASSSTTEQSDSLVAMENAATPPTPLMHPDLLMAASDGNHEQLMILLNREDPDAATDVASPDTVVEIDDDVASASSSERALSLLLDSVTPDGGSALHVVAAAGSSERHLRTARVIYDNARHLLGAADRRGSTPLHRAARAGNTAMLSLLIDLVTAGAEEGGDGGGDNRERVEALLRVRNGIGETVLHEAIRAADKRAVEVLMTADPGLAGVPDNGTSPLYLAISLCRHDIARELHQRNHQLSYSGPEGQNALHAAVLRSTEMTELLLRWNRQLVKQQDEHGNTPLHFALAVESEKHGTLPRFAVPVTQGKNITTLLNVTEPPLELTKQLLEADAYSAYQPDKNGSFPIHIAAAAGRLSAVMILLTRYSGCAGLCDSHGRTFLHVAVKNKRYDIVAYACKIPASLSILNKQDNDGNTPLHLAVEVGNWWIFYRLFMNKQVELNLPNNNQHTPRELSISSIPTGLYSLLNSRILIQDALTSVNATCDIRRRDDAMEKEQSPQSKAKSEEKGSKIVSDSTQFLSVGLVLITTMAFGATFALPGGYRADDHPYGGTPTLAKSKQFQGFMMANSLAFYCSSLAVLSLVYAGTPTVELPMRYMHYNIAIWLSLNAVGSLARGGPRNSTRPGLILA</sequence>
<feature type="domain" description="PGG" evidence="10">
    <location>
        <begin position="513"/>
        <end position="609"/>
    </location>
</feature>
<feature type="transmembrane region" description="Helical" evidence="9">
    <location>
        <begin position="563"/>
        <end position="584"/>
    </location>
</feature>
<dbReference type="PROSITE" id="PS50088">
    <property type="entry name" value="ANK_REPEAT"/>
    <property type="match status" value="2"/>
</dbReference>
<evidence type="ECO:0000256" key="5">
    <source>
        <dbReference type="ARBA" id="ARBA00023043"/>
    </source>
</evidence>
<evidence type="ECO:0000256" key="4">
    <source>
        <dbReference type="ARBA" id="ARBA00022989"/>
    </source>
</evidence>
<feature type="transmembrane region" description="Helical" evidence="9">
    <location>
        <begin position="596"/>
        <end position="614"/>
    </location>
</feature>
<dbReference type="SMART" id="SM00248">
    <property type="entry name" value="ANK"/>
    <property type="match status" value="7"/>
</dbReference>
<dbReference type="Pfam" id="PF12796">
    <property type="entry name" value="Ank_2"/>
    <property type="match status" value="1"/>
</dbReference>
<dbReference type="PROSITE" id="PS50297">
    <property type="entry name" value="ANK_REP_REGION"/>
    <property type="match status" value="2"/>
</dbReference>
<evidence type="ECO:0000256" key="2">
    <source>
        <dbReference type="ARBA" id="ARBA00022692"/>
    </source>
</evidence>
<feature type="region of interest" description="Disordered" evidence="8">
    <location>
        <begin position="490"/>
        <end position="509"/>
    </location>
</feature>
<dbReference type="InterPro" id="IPR002110">
    <property type="entry name" value="Ankyrin_rpt"/>
</dbReference>
<evidence type="ECO:0000313" key="12">
    <source>
        <dbReference type="Proteomes" id="UP001497457"/>
    </source>
</evidence>
<keyword evidence="3" id="KW-0677">Repeat</keyword>
<dbReference type="AlphaFoldDB" id="A0ABC8W0Q1"/>
<dbReference type="Pfam" id="PF13637">
    <property type="entry name" value="Ank_4"/>
    <property type="match status" value="1"/>
</dbReference>
<feature type="repeat" description="ANK" evidence="7">
    <location>
        <begin position="413"/>
        <end position="446"/>
    </location>
</feature>
<evidence type="ECO:0000313" key="11">
    <source>
        <dbReference type="EMBL" id="CAL4900471.1"/>
    </source>
</evidence>
<dbReference type="SUPFAM" id="SSF48403">
    <property type="entry name" value="Ankyrin repeat"/>
    <property type="match status" value="1"/>
</dbReference>
<gene>
    <name evidence="11" type="ORF">URODEC1_LOCUS8718</name>
</gene>
<dbReference type="GO" id="GO:0016020">
    <property type="term" value="C:membrane"/>
    <property type="evidence" value="ECO:0007669"/>
    <property type="project" value="UniProtKB-SubCell"/>
</dbReference>
<reference evidence="12" key="1">
    <citation type="submission" date="2024-06" db="EMBL/GenBank/DDBJ databases">
        <authorList>
            <person name="Ryan C."/>
        </authorList>
    </citation>
    <scope>NUCLEOTIDE SEQUENCE [LARGE SCALE GENOMIC DNA]</scope>
</reference>
<evidence type="ECO:0000256" key="9">
    <source>
        <dbReference type="SAM" id="Phobius"/>
    </source>
</evidence>
<dbReference type="Pfam" id="PF13962">
    <property type="entry name" value="PGG"/>
    <property type="match status" value="1"/>
</dbReference>
<reference evidence="11 12" key="2">
    <citation type="submission" date="2024-10" db="EMBL/GenBank/DDBJ databases">
        <authorList>
            <person name="Ryan C."/>
        </authorList>
    </citation>
    <scope>NUCLEOTIDE SEQUENCE [LARGE SCALE GENOMIC DNA]</scope>
</reference>
<dbReference type="InterPro" id="IPR026961">
    <property type="entry name" value="PGG_dom"/>
</dbReference>
<evidence type="ECO:0000256" key="8">
    <source>
        <dbReference type="SAM" id="MobiDB-lite"/>
    </source>
</evidence>
<feature type="repeat" description="ANK" evidence="7">
    <location>
        <begin position="129"/>
        <end position="151"/>
    </location>
</feature>
<comment type="subcellular location">
    <subcellularLocation>
        <location evidence="1">Membrane</location>
        <topology evidence="1">Multi-pass membrane protein</topology>
    </subcellularLocation>
</comment>
<dbReference type="Proteomes" id="UP001497457">
    <property type="component" value="Chromosome 11b"/>
</dbReference>
<accession>A0ABC8W0Q1</accession>
<keyword evidence="5 7" id="KW-0040">ANK repeat</keyword>
<keyword evidence="2 9" id="KW-0812">Transmembrane</keyword>
<protein>
    <recommendedName>
        <fullName evidence="10">PGG domain-containing protein</fullName>
    </recommendedName>
</protein>
<keyword evidence="4 9" id="KW-1133">Transmembrane helix</keyword>
<keyword evidence="6 9" id="KW-0472">Membrane</keyword>
<dbReference type="PANTHER" id="PTHR24186">
    <property type="entry name" value="PROTEIN PHOSPHATASE 1 REGULATORY SUBUNIT"/>
    <property type="match status" value="1"/>
</dbReference>
<evidence type="ECO:0000256" key="3">
    <source>
        <dbReference type="ARBA" id="ARBA00022737"/>
    </source>
</evidence>
<dbReference type="PANTHER" id="PTHR24186:SF50">
    <property type="entry name" value="ANKYRIN REPEAT-CONTAINING PROTEIN ITN1-LIKE ISOFORM X1"/>
    <property type="match status" value="1"/>
</dbReference>
<keyword evidence="12" id="KW-1185">Reference proteome</keyword>
<dbReference type="InterPro" id="IPR036770">
    <property type="entry name" value="Ankyrin_rpt-contain_sf"/>
</dbReference>
<dbReference type="EMBL" id="OZ075121">
    <property type="protein sequence ID" value="CAL4900471.1"/>
    <property type="molecule type" value="Genomic_DNA"/>
</dbReference>
<feature type="transmembrane region" description="Helical" evidence="9">
    <location>
        <begin position="519"/>
        <end position="542"/>
    </location>
</feature>
<evidence type="ECO:0000259" key="10">
    <source>
        <dbReference type="Pfam" id="PF13962"/>
    </source>
</evidence>
<proteinExistence type="predicted"/>
<evidence type="ECO:0000256" key="6">
    <source>
        <dbReference type="ARBA" id="ARBA00023136"/>
    </source>
</evidence>
<name>A0ABC8W0Q1_9POAL</name>